<dbReference type="InterPro" id="IPR036291">
    <property type="entry name" value="NAD(P)-bd_dom_sf"/>
</dbReference>
<reference evidence="4 5" key="1">
    <citation type="submission" date="2023-12" db="EMBL/GenBank/DDBJ databases">
        <title>Whole-genome sequencing of halo(alkali)philic microorganisms from hypersaline lakes.</title>
        <authorList>
            <person name="Sorokin D.Y."/>
            <person name="Merkel A.Y."/>
            <person name="Messina E."/>
            <person name="Yakimov M."/>
        </authorList>
    </citation>
    <scope>NUCLEOTIDE SEQUENCE [LARGE SCALE GENOMIC DNA]</scope>
    <source>
        <strain evidence="4 5">AB-CW1</strain>
    </source>
</reference>
<evidence type="ECO:0000313" key="4">
    <source>
        <dbReference type="EMBL" id="MEA5445996.1"/>
    </source>
</evidence>
<evidence type="ECO:0000256" key="1">
    <source>
        <dbReference type="ARBA" id="ARBA00006484"/>
    </source>
</evidence>
<evidence type="ECO:0000313" key="5">
    <source>
        <dbReference type="Proteomes" id="UP001302316"/>
    </source>
</evidence>
<dbReference type="GO" id="GO:0016491">
    <property type="term" value="F:oxidoreductase activity"/>
    <property type="evidence" value="ECO:0007669"/>
    <property type="project" value="UniProtKB-KW"/>
</dbReference>
<dbReference type="InterPro" id="IPR002347">
    <property type="entry name" value="SDR_fam"/>
</dbReference>
<protein>
    <submittedName>
        <fullName evidence="4">SDR family NAD(P)-dependent oxidoreductase</fullName>
    </submittedName>
</protein>
<dbReference type="PRINTS" id="PR00081">
    <property type="entry name" value="GDHRDH"/>
</dbReference>
<sequence length="288" mass="31904">MQKSQAMVRREDGQSQRTALITGCSSGIGEAAAQLLRDRGWRVFATARRTLDVHRLERAGFEALQLDLNDSLSITVAVDQVMEATDGRIDALVNNGAFALPGAVEDLSRAAMRAQFEANVFGTMELTNRVIPMMREHGQGRIVMLSSMLGLVAAPWLGSYNASKFALEGFTDTLRMELADSGIRVVTINPGPVESRFRASALANAKRFINLRGSVHAEQYDRMERRAADPDHKMPGTSTPAAVLRRLVKAIESPRPKPRYYVTTPAYTLAFLRRILPTSLMDRVMRRV</sequence>
<organism evidence="4 5">
    <name type="scientific">Natronospira elongata</name>
    <dbReference type="NCBI Taxonomy" id="3110268"/>
    <lineage>
        <taxon>Bacteria</taxon>
        <taxon>Pseudomonadati</taxon>
        <taxon>Pseudomonadota</taxon>
        <taxon>Gammaproteobacteria</taxon>
        <taxon>Natronospirales</taxon>
        <taxon>Natronospiraceae</taxon>
        <taxon>Natronospira</taxon>
    </lineage>
</organism>
<dbReference type="PRINTS" id="PR00080">
    <property type="entry name" value="SDRFAMILY"/>
</dbReference>
<gene>
    <name evidence="4" type="ORF">VCB98_09205</name>
</gene>
<dbReference type="Pfam" id="PF00106">
    <property type="entry name" value="adh_short"/>
    <property type="match status" value="1"/>
</dbReference>
<dbReference type="EMBL" id="JAYGII010000018">
    <property type="protein sequence ID" value="MEA5445996.1"/>
    <property type="molecule type" value="Genomic_DNA"/>
</dbReference>
<dbReference type="Proteomes" id="UP001302316">
    <property type="component" value="Unassembled WGS sequence"/>
</dbReference>
<evidence type="ECO:0000256" key="3">
    <source>
        <dbReference type="RuleBase" id="RU000363"/>
    </source>
</evidence>
<dbReference type="Gene3D" id="3.40.50.720">
    <property type="entry name" value="NAD(P)-binding Rossmann-like Domain"/>
    <property type="match status" value="1"/>
</dbReference>
<dbReference type="PROSITE" id="PS00061">
    <property type="entry name" value="ADH_SHORT"/>
    <property type="match status" value="1"/>
</dbReference>
<dbReference type="PANTHER" id="PTHR44169:SF6">
    <property type="entry name" value="NADPH-DEPENDENT 1-ACYLDIHYDROXYACETONE PHOSPHATE REDUCTASE"/>
    <property type="match status" value="1"/>
</dbReference>
<proteinExistence type="inferred from homology"/>
<dbReference type="SUPFAM" id="SSF51735">
    <property type="entry name" value="NAD(P)-binding Rossmann-fold domains"/>
    <property type="match status" value="1"/>
</dbReference>
<keyword evidence="5" id="KW-1185">Reference proteome</keyword>
<dbReference type="CDD" id="cd05374">
    <property type="entry name" value="17beta-HSD-like_SDR_c"/>
    <property type="match status" value="1"/>
</dbReference>
<dbReference type="AlphaFoldDB" id="A0AAP6JFC2"/>
<dbReference type="RefSeq" id="WP_346051957.1">
    <property type="nucleotide sequence ID" value="NZ_JAYGII010000018.1"/>
</dbReference>
<comment type="similarity">
    <text evidence="1 3">Belongs to the short-chain dehydrogenases/reductases (SDR) family.</text>
</comment>
<comment type="caution">
    <text evidence="4">The sequence shown here is derived from an EMBL/GenBank/DDBJ whole genome shotgun (WGS) entry which is preliminary data.</text>
</comment>
<name>A0AAP6JFC2_9GAMM</name>
<dbReference type="PANTHER" id="PTHR44169">
    <property type="entry name" value="NADPH-DEPENDENT 1-ACYLDIHYDROXYACETONE PHOSPHATE REDUCTASE"/>
    <property type="match status" value="1"/>
</dbReference>
<accession>A0AAP6JFC2</accession>
<dbReference type="InterPro" id="IPR020904">
    <property type="entry name" value="Sc_DH/Rdtase_CS"/>
</dbReference>
<evidence type="ECO:0000256" key="2">
    <source>
        <dbReference type="ARBA" id="ARBA00023002"/>
    </source>
</evidence>
<keyword evidence="2" id="KW-0560">Oxidoreductase</keyword>